<evidence type="ECO:0000259" key="1">
    <source>
        <dbReference type="Pfam" id="PF13304"/>
    </source>
</evidence>
<evidence type="ECO:0000313" key="3">
    <source>
        <dbReference type="EMBL" id="GJG58225.1"/>
    </source>
</evidence>
<proteinExistence type="predicted"/>
<dbReference type="SUPFAM" id="SSF52540">
    <property type="entry name" value="P-loop containing nucleoside triphosphate hydrolases"/>
    <property type="match status" value="1"/>
</dbReference>
<dbReference type="Pfam" id="PF13476">
    <property type="entry name" value="AAA_23"/>
    <property type="match status" value="1"/>
</dbReference>
<dbReference type="GeneID" id="72468006"/>
<organism evidence="3 4">
    <name type="scientific">Prevotella lacticifex</name>
    <dbReference type="NCBI Taxonomy" id="2854755"/>
    <lineage>
        <taxon>Bacteria</taxon>
        <taxon>Pseudomonadati</taxon>
        <taxon>Bacteroidota</taxon>
        <taxon>Bacteroidia</taxon>
        <taxon>Bacteroidales</taxon>
        <taxon>Prevotellaceae</taxon>
        <taxon>Prevotella</taxon>
    </lineage>
</organism>
<dbReference type="InterPro" id="IPR027417">
    <property type="entry name" value="P-loop_NTPase"/>
</dbReference>
<protein>
    <submittedName>
        <fullName evidence="3">Chromosome segregation protein SMC</fullName>
    </submittedName>
</protein>
<dbReference type="RefSeq" id="WP_223929789.1">
    <property type="nucleotide sequence ID" value="NZ_BPTU01000003.1"/>
</dbReference>
<dbReference type="EMBL" id="BPUB01000001">
    <property type="protein sequence ID" value="GJG58225.1"/>
    <property type="molecule type" value="Genomic_DNA"/>
</dbReference>
<keyword evidence="4" id="KW-1185">Reference proteome</keyword>
<dbReference type="AlphaFoldDB" id="A0A9R1C900"/>
<dbReference type="InterPro" id="IPR003959">
    <property type="entry name" value="ATPase_AAA_core"/>
</dbReference>
<reference evidence="3" key="1">
    <citation type="journal article" date="2022" name="Int. J. Syst. Evol. Microbiol.">
        <title>Prevotella lacticifex sp. nov., isolated from the rumen of cows.</title>
        <authorList>
            <person name="Shinkai T."/>
            <person name="Ikeyama N."/>
            <person name="Kumagai M."/>
            <person name="Ohmori H."/>
            <person name="Sakamoto M."/>
            <person name="Ohkuma M."/>
            <person name="Mitsumori M."/>
        </authorList>
    </citation>
    <scope>NUCLEOTIDE SEQUENCE</scope>
    <source>
        <strain evidence="3">R5076</strain>
    </source>
</reference>
<accession>A0A9R1C900</accession>
<dbReference type="GO" id="GO:0006302">
    <property type="term" value="P:double-strand break repair"/>
    <property type="evidence" value="ECO:0007669"/>
    <property type="project" value="InterPro"/>
</dbReference>
<dbReference type="CDD" id="cd00267">
    <property type="entry name" value="ABC_ATPase"/>
    <property type="match status" value="1"/>
</dbReference>
<sequence>MSTKIDSIEIAGFKSIAKDRPLHLTLGDVNILLGPNGAGKSNIISFFRMLNFMMSGTLQNFIATNGTNQAFLHFGAKVTPSIDATIRLRGSKDIDVYSFMLTPAAGGRLILNKEEIVWQRQGENKPIKKELVSNFLESGLVNSNDSTGVVLRTILSRCKAFQFHDSSMGGPLRQASLVAGAQYLQSEGNNLGAFLYFLKNNYEQAYRRIVSYVKMVMPQFGDFYLEPVNNYVSLNWTDSSANDYVFTSDQFSDGTIRFIALATLLLQPAKTMPSVIIVDEPELGLHPFAIDQLAEMIKDASLHSQVIIATQSPMLIDSFEPGDITVIDQDRNTNSTVAHRLDAEQLKHWLEDYTVSELWVKNVIGGLPL</sequence>
<evidence type="ECO:0000259" key="2">
    <source>
        <dbReference type="Pfam" id="PF13476"/>
    </source>
</evidence>
<dbReference type="GO" id="GO:0016887">
    <property type="term" value="F:ATP hydrolysis activity"/>
    <property type="evidence" value="ECO:0007669"/>
    <property type="project" value="InterPro"/>
</dbReference>
<gene>
    <name evidence="3" type="ORF">PRLR5076_10760</name>
</gene>
<dbReference type="Pfam" id="PF13304">
    <property type="entry name" value="AAA_21"/>
    <property type="match status" value="1"/>
</dbReference>
<name>A0A9R1C900_9BACT</name>
<dbReference type="PANTHER" id="PTHR32182">
    <property type="entry name" value="DNA REPLICATION AND REPAIR PROTEIN RECF"/>
    <property type="match status" value="1"/>
</dbReference>
<dbReference type="GO" id="GO:0005524">
    <property type="term" value="F:ATP binding"/>
    <property type="evidence" value="ECO:0007669"/>
    <property type="project" value="InterPro"/>
</dbReference>
<feature type="domain" description="ATPase AAA-type core" evidence="1">
    <location>
        <begin position="242"/>
        <end position="317"/>
    </location>
</feature>
<dbReference type="PIRSF" id="PIRSF029347">
    <property type="entry name" value="RecF"/>
    <property type="match status" value="1"/>
</dbReference>
<dbReference type="InterPro" id="IPR038729">
    <property type="entry name" value="Rad50/SbcC_AAA"/>
</dbReference>
<dbReference type="InterPro" id="IPR014555">
    <property type="entry name" value="RecF-like"/>
</dbReference>
<evidence type="ECO:0000313" key="4">
    <source>
        <dbReference type="Proteomes" id="UP000825483"/>
    </source>
</evidence>
<dbReference type="Gene3D" id="3.40.50.300">
    <property type="entry name" value="P-loop containing nucleotide triphosphate hydrolases"/>
    <property type="match status" value="1"/>
</dbReference>
<feature type="domain" description="Rad50/SbcC-type AAA" evidence="2">
    <location>
        <begin position="7"/>
        <end position="131"/>
    </location>
</feature>
<dbReference type="PANTHER" id="PTHR32182:SF22">
    <property type="entry name" value="ATP-DEPENDENT ENDONUCLEASE, OLD FAMILY-RELATED"/>
    <property type="match status" value="1"/>
</dbReference>
<dbReference type="GO" id="GO:0000731">
    <property type="term" value="P:DNA synthesis involved in DNA repair"/>
    <property type="evidence" value="ECO:0007669"/>
    <property type="project" value="TreeGrafter"/>
</dbReference>
<dbReference type="Proteomes" id="UP000825483">
    <property type="component" value="Unassembled WGS sequence"/>
</dbReference>
<comment type="caution">
    <text evidence="3">The sequence shown here is derived from an EMBL/GenBank/DDBJ whole genome shotgun (WGS) entry which is preliminary data.</text>
</comment>